<dbReference type="Proteomes" id="UP000716004">
    <property type="component" value="Unassembled WGS sequence"/>
</dbReference>
<evidence type="ECO:0000313" key="2">
    <source>
        <dbReference type="EMBL" id="MBX8632180.1"/>
    </source>
</evidence>
<feature type="transmembrane region" description="Helical" evidence="1">
    <location>
        <begin position="7"/>
        <end position="28"/>
    </location>
</feature>
<name>A0A8J7YQW1_9ARCH</name>
<dbReference type="Proteomes" id="UP000750197">
    <property type="component" value="Unassembled WGS sequence"/>
</dbReference>
<keyword evidence="1" id="KW-0472">Membrane</keyword>
<keyword evidence="1" id="KW-1133">Transmembrane helix</keyword>
<feature type="transmembrane region" description="Helical" evidence="1">
    <location>
        <begin position="34"/>
        <end position="56"/>
    </location>
</feature>
<feature type="transmembrane region" description="Helical" evidence="1">
    <location>
        <begin position="68"/>
        <end position="87"/>
    </location>
</feature>
<gene>
    <name evidence="2" type="ORF">J9259_06660</name>
    <name evidence="3" type="ORF">KIY12_02210</name>
</gene>
<organism evidence="3 4">
    <name type="scientific">Candidatus Sysuiplasma superficiale</name>
    <dbReference type="NCBI Taxonomy" id="2823368"/>
    <lineage>
        <taxon>Archaea</taxon>
        <taxon>Methanobacteriati</taxon>
        <taxon>Thermoplasmatota</taxon>
        <taxon>Thermoplasmata</taxon>
        <taxon>Candidatus Sysuiplasmatales</taxon>
        <taxon>Candidatus Sysuiplasmataceae</taxon>
        <taxon>Candidatus Sysuiplasma</taxon>
    </lineage>
</organism>
<keyword evidence="1" id="KW-0812">Transmembrane</keyword>
<dbReference type="EMBL" id="JAGVSJ010000016">
    <property type="protein sequence ID" value="MBX8632180.1"/>
    <property type="molecule type" value="Genomic_DNA"/>
</dbReference>
<dbReference type="EMBL" id="JAHEAC010000010">
    <property type="protein sequence ID" value="MBX8643531.1"/>
    <property type="molecule type" value="Genomic_DNA"/>
</dbReference>
<sequence>MHYARAIGSLVESVVFLLFLPELYIALAQRYPEILLNSAAGLAYTTVFFGLMFLPLNFTAQLLGDERFAGLLLKSLSIAVLSAYFLVSFNRKFTIVPLASYTLSVSMYPVALVLSVLALSRIIPAAVFYLESRKIRLRTVQNNA</sequence>
<feature type="transmembrane region" description="Helical" evidence="1">
    <location>
        <begin position="107"/>
        <end position="130"/>
    </location>
</feature>
<reference evidence="3" key="1">
    <citation type="submission" date="2021-05" db="EMBL/GenBank/DDBJ databases">
        <title>Genomic insights into ecological role and evolution of a novel Thermoplasmata order Candidatus Sysuiplasmatales.</title>
        <authorList>
            <person name="Yuan Y."/>
        </authorList>
    </citation>
    <scope>NUCLEOTIDE SEQUENCE</scope>
    <source>
        <strain evidence="3">TUT19-bin139</strain>
        <strain evidence="2">YP2-bin.285</strain>
    </source>
</reference>
<protein>
    <submittedName>
        <fullName evidence="3">Uncharacterized protein</fullName>
    </submittedName>
</protein>
<comment type="caution">
    <text evidence="3">The sequence shown here is derived from an EMBL/GenBank/DDBJ whole genome shotgun (WGS) entry which is preliminary data.</text>
</comment>
<dbReference type="AlphaFoldDB" id="A0A8J7YQW1"/>
<evidence type="ECO:0000313" key="4">
    <source>
        <dbReference type="Proteomes" id="UP000750197"/>
    </source>
</evidence>
<evidence type="ECO:0000256" key="1">
    <source>
        <dbReference type="SAM" id="Phobius"/>
    </source>
</evidence>
<evidence type="ECO:0000313" key="3">
    <source>
        <dbReference type="EMBL" id="MBX8643531.1"/>
    </source>
</evidence>
<proteinExistence type="predicted"/>
<accession>A0A8J7YQW1</accession>